<accession>A0AAI8V939</accession>
<comment type="caution">
    <text evidence="2">The sequence shown here is derived from an EMBL/GenBank/DDBJ whole genome shotgun (WGS) entry which is preliminary data.</text>
</comment>
<dbReference type="AlphaFoldDB" id="A0AAI8V939"/>
<evidence type="ECO:0000313" key="2">
    <source>
        <dbReference type="EMBL" id="CAJ2500614.1"/>
    </source>
</evidence>
<feature type="signal peptide" evidence="1">
    <location>
        <begin position="1"/>
        <end position="22"/>
    </location>
</feature>
<gene>
    <name evidence="2" type="ORF">KHLLAP_LOCUS1082</name>
</gene>
<dbReference type="Proteomes" id="UP001295740">
    <property type="component" value="Unassembled WGS sequence"/>
</dbReference>
<sequence>MLRPNAFLVLFTLLFSFIFTQAAVLDHTKHPRAGGVENSAAEWLPAELVAMVAEYQSYIWRTTVWQPLVARVKEHKLGEVSKAVKANEPLPEAYRKELLNIAGAAAIGLLGEKEMQAVGILSLIRNMKVTKEEVFKSEGDEDGEVYTEFHDAILRGEPNQVKDLIKKHNKDGKRLSPELKQQLVSQASEVRKAENFYTGGKANMESIEEQLSRIRTT</sequence>
<proteinExistence type="predicted"/>
<name>A0AAI8V939_9PEZI</name>
<reference evidence="2" key="1">
    <citation type="submission" date="2023-10" db="EMBL/GenBank/DDBJ databases">
        <authorList>
            <person name="Hackl T."/>
        </authorList>
    </citation>
    <scope>NUCLEOTIDE SEQUENCE</scope>
</reference>
<protein>
    <submittedName>
        <fullName evidence="2">Uu.00g034670.m01.CDS01</fullName>
    </submittedName>
</protein>
<evidence type="ECO:0000313" key="3">
    <source>
        <dbReference type="Proteomes" id="UP001295740"/>
    </source>
</evidence>
<evidence type="ECO:0000256" key="1">
    <source>
        <dbReference type="SAM" id="SignalP"/>
    </source>
</evidence>
<feature type="chain" id="PRO_5042595915" evidence="1">
    <location>
        <begin position="23"/>
        <end position="217"/>
    </location>
</feature>
<organism evidence="2 3">
    <name type="scientific">Anthostomella pinea</name>
    <dbReference type="NCBI Taxonomy" id="933095"/>
    <lineage>
        <taxon>Eukaryota</taxon>
        <taxon>Fungi</taxon>
        <taxon>Dikarya</taxon>
        <taxon>Ascomycota</taxon>
        <taxon>Pezizomycotina</taxon>
        <taxon>Sordariomycetes</taxon>
        <taxon>Xylariomycetidae</taxon>
        <taxon>Xylariales</taxon>
        <taxon>Xylariaceae</taxon>
        <taxon>Anthostomella</taxon>
    </lineage>
</organism>
<keyword evidence="1" id="KW-0732">Signal</keyword>
<dbReference type="EMBL" id="CAUWAG010000003">
    <property type="protein sequence ID" value="CAJ2500614.1"/>
    <property type="molecule type" value="Genomic_DNA"/>
</dbReference>
<keyword evidence="3" id="KW-1185">Reference proteome</keyword>